<sequence>MAGSTETHHGAVAVPVADADPTADWRGQFESFAVGEPGRAASLVVPVPDPDGWDRRDTVLDGVALLDGAKKRVAEVRAASVRGLSHRAYGTVRQDEYGFRRTSDGRHLVIGVADGVSSGKHSHRAALIAARKGVEMLARALRSTGPETFPWADFVRAVANRIERSGRDRLITKGVADAEGMSVREVAEHLATTVLYAVVDLVPVNGAHDVHVVSVGDTSAWVLRAGGRWEPLEAVKNDGAELHSSSVQALPMVPGTAPVPVRTTVAPGEALVVMTDGIGDPLGHGTGAVGRFLTDVWSTPPASGLEFAAHVGFSRKSFDDDRTAVAFWPVARA</sequence>
<reference evidence="2 3" key="1">
    <citation type="submission" date="2018-03" db="EMBL/GenBank/DDBJ databases">
        <title>Genomic Encyclopedia of Archaeal and Bacterial Type Strains, Phase II (KMG-II): from individual species to whole genera.</title>
        <authorList>
            <person name="Goeker M."/>
        </authorList>
    </citation>
    <scope>NUCLEOTIDE SEQUENCE [LARGE SCALE GENOMIC DNA]</scope>
    <source>
        <strain evidence="2 3">DSM 44720</strain>
    </source>
</reference>
<keyword evidence="3" id="KW-1185">Reference proteome</keyword>
<dbReference type="InterPro" id="IPR036457">
    <property type="entry name" value="PPM-type-like_dom_sf"/>
</dbReference>
<accession>A0A2T0SLH2</accession>
<organism evidence="2 3">
    <name type="scientific">Umezawaea tangerina</name>
    <dbReference type="NCBI Taxonomy" id="84725"/>
    <lineage>
        <taxon>Bacteria</taxon>
        <taxon>Bacillati</taxon>
        <taxon>Actinomycetota</taxon>
        <taxon>Actinomycetes</taxon>
        <taxon>Pseudonocardiales</taxon>
        <taxon>Pseudonocardiaceae</taxon>
        <taxon>Umezawaea</taxon>
    </lineage>
</organism>
<protein>
    <submittedName>
        <fullName evidence="2">Protein phosphatase 2C-like protein</fullName>
    </submittedName>
</protein>
<feature type="domain" description="PPM-type phosphatase" evidence="1">
    <location>
        <begin position="82"/>
        <end position="300"/>
    </location>
</feature>
<dbReference type="InterPro" id="IPR001932">
    <property type="entry name" value="PPM-type_phosphatase-like_dom"/>
</dbReference>
<name>A0A2T0SLH2_9PSEU</name>
<dbReference type="Pfam" id="PF13672">
    <property type="entry name" value="PP2C_2"/>
    <property type="match status" value="1"/>
</dbReference>
<dbReference type="AlphaFoldDB" id="A0A2T0SLH2"/>
<evidence type="ECO:0000313" key="2">
    <source>
        <dbReference type="EMBL" id="PRY34260.1"/>
    </source>
</evidence>
<evidence type="ECO:0000313" key="3">
    <source>
        <dbReference type="Proteomes" id="UP000239494"/>
    </source>
</evidence>
<dbReference type="OrthoDB" id="491589at2"/>
<dbReference type="EMBL" id="PVTF01000017">
    <property type="protein sequence ID" value="PRY34260.1"/>
    <property type="molecule type" value="Genomic_DNA"/>
</dbReference>
<dbReference type="Gene3D" id="3.60.40.10">
    <property type="entry name" value="PPM-type phosphatase domain"/>
    <property type="match status" value="1"/>
</dbReference>
<dbReference type="Proteomes" id="UP000239494">
    <property type="component" value="Unassembled WGS sequence"/>
</dbReference>
<proteinExistence type="predicted"/>
<comment type="caution">
    <text evidence="2">The sequence shown here is derived from an EMBL/GenBank/DDBJ whole genome shotgun (WGS) entry which is preliminary data.</text>
</comment>
<dbReference type="RefSeq" id="WP_106194989.1">
    <property type="nucleotide sequence ID" value="NZ_PVTF01000017.1"/>
</dbReference>
<dbReference type="SUPFAM" id="SSF81606">
    <property type="entry name" value="PP2C-like"/>
    <property type="match status" value="1"/>
</dbReference>
<gene>
    <name evidence="2" type="ORF">CLV43_11733</name>
</gene>
<evidence type="ECO:0000259" key="1">
    <source>
        <dbReference type="Pfam" id="PF13672"/>
    </source>
</evidence>